<reference evidence="4" key="1">
    <citation type="journal article" date="2014" name="Int. J. Syst. Evol. Microbiol.">
        <title>Complete genome sequence of Corynebacterium casei LMG S-19264T (=DSM 44701T), isolated from a smear-ripened cheese.</title>
        <authorList>
            <consortium name="US DOE Joint Genome Institute (JGI-PGF)"/>
            <person name="Walter F."/>
            <person name="Albersmeier A."/>
            <person name="Kalinowski J."/>
            <person name="Ruckert C."/>
        </authorList>
    </citation>
    <scope>NUCLEOTIDE SEQUENCE</scope>
    <source>
        <strain evidence="4">CGMCC 1.12160</strain>
    </source>
</reference>
<dbReference type="GO" id="GO:0016829">
    <property type="term" value="F:lyase activity"/>
    <property type="evidence" value="ECO:0007669"/>
    <property type="project" value="UniProtKB-KW"/>
</dbReference>
<dbReference type="Gene3D" id="1.20.200.10">
    <property type="entry name" value="Fumarase/aspartase (Central domain)"/>
    <property type="match status" value="1"/>
</dbReference>
<proteinExistence type="inferred from homology"/>
<dbReference type="PANTHER" id="PTHR43172:SF2">
    <property type="entry name" value="ADENYLOSUCCINATE LYASE C-TERMINAL DOMAIN-CONTAINING PROTEIN"/>
    <property type="match status" value="1"/>
</dbReference>
<dbReference type="PROSITE" id="PS00163">
    <property type="entry name" value="FUMARATE_LYASES"/>
    <property type="match status" value="1"/>
</dbReference>
<dbReference type="EMBL" id="BMEM01000001">
    <property type="protein sequence ID" value="GGF40729.1"/>
    <property type="molecule type" value="Genomic_DNA"/>
</dbReference>
<accession>A0A917F1E0</accession>
<dbReference type="InterPro" id="IPR008948">
    <property type="entry name" value="L-Aspartase-like"/>
</dbReference>
<evidence type="ECO:0000313" key="4">
    <source>
        <dbReference type="EMBL" id="GGF40729.1"/>
    </source>
</evidence>
<dbReference type="AlphaFoldDB" id="A0A917F1E0"/>
<protein>
    <submittedName>
        <fullName evidence="4">3-carboxy-cis,cis-muconate cycloisomerase</fullName>
    </submittedName>
</protein>
<dbReference type="InterPro" id="IPR022761">
    <property type="entry name" value="Fumarate_lyase_N"/>
</dbReference>
<evidence type="ECO:0000256" key="2">
    <source>
        <dbReference type="ARBA" id="ARBA00034772"/>
    </source>
</evidence>
<comment type="caution">
    <text evidence="4">The sequence shown here is derived from an EMBL/GenBank/DDBJ whole genome shotgun (WGS) entry which is preliminary data.</text>
</comment>
<name>A0A917F1E0_9MICO</name>
<gene>
    <name evidence="4" type="primary">pcaB</name>
    <name evidence="4" type="ORF">GCM10011366_05490</name>
</gene>
<dbReference type="Pfam" id="PF00206">
    <property type="entry name" value="Lyase_1"/>
    <property type="match status" value="1"/>
</dbReference>
<feature type="domain" description="Fumarate lyase N-terminal" evidence="3">
    <location>
        <begin position="91"/>
        <end position="296"/>
    </location>
</feature>
<evidence type="ECO:0000259" key="3">
    <source>
        <dbReference type="Pfam" id="PF00206"/>
    </source>
</evidence>
<dbReference type="PRINTS" id="PR00149">
    <property type="entry name" value="FUMRATELYASE"/>
</dbReference>
<comment type="similarity">
    <text evidence="2">Belongs to the class-II fumarase/aspartase family.</text>
</comment>
<dbReference type="Proteomes" id="UP000605670">
    <property type="component" value="Unassembled WGS sequence"/>
</dbReference>
<dbReference type="InterPro" id="IPR000362">
    <property type="entry name" value="Fumarate_lyase_fam"/>
</dbReference>
<dbReference type="InterPro" id="IPR020557">
    <property type="entry name" value="Fumarate_lyase_CS"/>
</dbReference>
<keyword evidence="1" id="KW-0456">Lyase</keyword>
<keyword evidence="5" id="KW-1185">Reference proteome</keyword>
<dbReference type="PANTHER" id="PTHR43172">
    <property type="entry name" value="ADENYLOSUCCINATE LYASE"/>
    <property type="match status" value="1"/>
</dbReference>
<dbReference type="PRINTS" id="PR00145">
    <property type="entry name" value="ARGSUCLYASE"/>
</dbReference>
<evidence type="ECO:0000256" key="1">
    <source>
        <dbReference type="ARBA" id="ARBA00023239"/>
    </source>
</evidence>
<reference evidence="4" key="2">
    <citation type="submission" date="2020-09" db="EMBL/GenBank/DDBJ databases">
        <authorList>
            <person name="Sun Q."/>
            <person name="Zhou Y."/>
        </authorList>
    </citation>
    <scope>NUCLEOTIDE SEQUENCE</scope>
    <source>
        <strain evidence="4">CGMCC 1.12160</strain>
    </source>
</reference>
<sequence length="407" mass="41891">MTSDTHLLEPGSAPGYAVAGDPAVLAALVRAEVAWVDVLGRAGIAPAGLGAALRSSLQASPVDLASVAGRGADGGNPVIPLVADLRERAGSDGRWVHVGLTSQDVLDSALMLVARDVLELVADELTAAGDALAGLVEAHRGTVMVGRTLTQHAVPITFGLKAAQWLTSVQDGLEEIRAVRAGLPVQAGGAAGTRAAYHLVAGGAGEELGRAWAEELRLTWPDLPWHTRRRPVTRVGDVLAAVLSTLGHLATDVLSLARPEVAEVAEGRAEGRGGSSTMPHKRNPVLSVLVRSAAVQAGPLAGVLHQCAALAVDERSDGAWHAEWPTLQRLMVLAASTAVTSRELVTGLQVDVAAMSARADAAAEALLSEPRGLAARTGRDTDDDVSSYLGSAAALADSAVGRWRGDR</sequence>
<evidence type="ECO:0000313" key="5">
    <source>
        <dbReference type="Proteomes" id="UP000605670"/>
    </source>
</evidence>
<dbReference type="RefSeq" id="WP_188428065.1">
    <property type="nucleotide sequence ID" value="NZ_BAABKH010000010.1"/>
</dbReference>
<organism evidence="4 5">
    <name type="scientific">Ornithinimicrobium tianjinense</name>
    <dbReference type="NCBI Taxonomy" id="1195761"/>
    <lineage>
        <taxon>Bacteria</taxon>
        <taxon>Bacillati</taxon>
        <taxon>Actinomycetota</taxon>
        <taxon>Actinomycetes</taxon>
        <taxon>Micrococcales</taxon>
        <taxon>Ornithinimicrobiaceae</taxon>
        <taxon>Ornithinimicrobium</taxon>
    </lineage>
</organism>
<dbReference type="SUPFAM" id="SSF48557">
    <property type="entry name" value="L-aspartase-like"/>
    <property type="match status" value="1"/>
</dbReference>